<dbReference type="GO" id="GO:0005634">
    <property type="term" value="C:nucleus"/>
    <property type="evidence" value="ECO:0007669"/>
    <property type="project" value="UniProtKB-SubCell"/>
</dbReference>
<dbReference type="SUPFAM" id="SSF118290">
    <property type="entry name" value="WRKY DNA-binding domain"/>
    <property type="match status" value="1"/>
</dbReference>
<keyword evidence="5" id="KW-0539">Nucleus</keyword>
<comment type="caution">
    <text evidence="7">The sequence shown here is derived from an EMBL/GenBank/DDBJ whole genome shotgun (WGS) entry which is preliminary data.</text>
</comment>
<dbReference type="InterPro" id="IPR003657">
    <property type="entry name" value="WRKY_dom"/>
</dbReference>
<evidence type="ECO:0000256" key="3">
    <source>
        <dbReference type="ARBA" id="ARBA00023125"/>
    </source>
</evidence>
<dbReference type="Proteomes" id="UP000823388">
    <property type="component" value="Chromosome 5K"/>
</dbReference>
<dbReference type="PANTHER" id="PTHR31221:SF372">
    <property type="entry name" value="WRKY DOMAIN-CONTAINING PROTEIN"/>
    <property type="match status" value="1"/>
</dbReference>
<reference evidence="7" key="1">
    <citation type="submission" date="2020-05" db="EMBL/GenBank/DDBJ databases">
        <title>WGS assembly of Panicum virgatum.</title>
        <authorList>
            <person name="Lovell J.T."/>
            <person name="Jenkins J."/>
            <person name="Shu S."/>
            <person name="Juenger T.E."/>
            <person name="Schmutz J."/>
        </authorList>
    </citation>
    <scope>NUCLEOTIDE SEQUENCE</scope>
    <source>
        <strain evidence="7">AP13</strain>
    </source>
</reference>
<dbReference type="EMBL" id="CM029045">
    <property type="protein sequence ID" value="KAG2595191.1"/>
    <property type="molecule type" value="Genomic_DNA"/>
</dbReference>
<dbReference type="InterPro" id="IPR036576">
    <property type="entry name" value="WRKY_dom_sf"/>
</dbReference>
<protein>
    <recommendedName>
        <fullName evidence="6">WRKY domain-containing protein</fullName>
    </recommendedName>
</protein>
<dbReference type="SMART" id="SM00774">
    <property type="entry name" value="WRKY"/>
    <property type="match status" value="1"/>
</dbReference>
<dbReference type="AlphaFoldDB" id="A0A8T0S9D7"/>
<organism evidence="7 8">
    <name type="scientific">Panicum virgatum</name>
    <name type="common">Blackwell switchgrass</name>
    <dbReference type="NCBI Taxonomy" id="38727"/>
    <lineage>
        <taxon>Eukaryota</taxon>
        <taxon>Viridiplantae</taxon>
        <taxon>Streptophyta</taxon>
        <taxon>Embryophyta</taxon>
        <taxon>Tracheophyta</taxon>
        <taxon>Spermatophyta</taxon>
        <taxon>Magnoliopsida</taxon>
        <taxon>Liliopsida</taxon>
        <taxon>Poales</taxon>
        <taxon>Poaceae</taxon>
        <taxon>PACMAD clade</taxon>
        <taxon>Panicoideae</taxon>
        <taxon>Panicodae</taxon>
        <taxon>Paniceae</taxon>
        <taxon>Panicinae</taxon>
        <taxon>Panicum</taxon>
        <taxon>Panicum sect. Hiantes</taxon>
    </lineage>
</organism>
<name>A0A8T0S9D7_PANVG</name>
<comment type="subcellular location">
    <subcellularLocation>
        <location evidence="1">Nucleus</location>
    </subcellularLocation>
</comment>
<keyword evidence="4" id="KW-0804">Transcription</keyword>
<dbReference type="Pfam" id="PF03106">
    <property type="entry name" value="WRKY"/>
    <property type="match status" value="1"/>
</dbReference>
<keyword evidence="2" id="KW-0805">Transcription regulation</keyword>
<dbReference type="PROSITE" id="PS50811">
    <property type="entry name" value="WRKY"/>
    <property type="match status" value="1"/>
</dbReference>
<dbReference type="Gene3D" id="2.20.25.80">
    <property type="entry name" value="WRKY domain"/>
    <property type="match status" value="1"/>
</dbReference>
<evidence type="ECO:0000259" key="6">
    <source>
        <dbReference type="PROSITE" id="PS50811"/>
    </source>
</evidence>
<accession>A0A8T0S9D7</accession>
<sequence>MAAQLGLVGHEAYAAACSYPPPAAASSYFFPPELVADSGGAGAVMMEFPPPAACTADYCLPEIMGARTHDYYCSPPAPALAKGCAAAAENEMMNMSYVDDGGRMTMMGGSAGNGGRQPSPRIGFRTRSEVDVLDDGFKWRKYGKKAVKSSPNPRNYYRCSAEGCGVKKRVERDRDDPRYVVTTYDGVHNHAVPGRGGAAQQPARSAAPLVAAPWSAPAAPCDPWGTQLHAAAHSSESSY</sequence>
<evidence type="ECO:0000256" key="1">
    <source>
        <dbReference type="ARBA" id="ARBA00004123"/>
    </source>
</evidence>
<evidence type="ECO:0000256" key="2">
    <source>
        <dbReference type="ARBA" id="ARBA00023015"/>
    </source>
</evidence>
<dbReference type="OrthoDB" id="693960at2759"/>
<feature type="domain" description="WRKY" evidence="6">
    <location>
        <begin position="128"/>
        <end position="193"/>
    </location>
</feature>
<evidence type="ECO:0000256" key="5">
    <source>
        <dbReference type="ARBA" id="ARBA00023242"/>
    </source>
</evidence>
<dbReference type="GO" id="GO:0003700">
    <property type="term" value="F:DNA-binding transcription factor activity"/>
    <property type="evidence" value="ECO:0007669"/>
    <property type="project" value="InterPro"/>
</dbReference>
<dbReference type="FunFam" id="2.20.25.80:FF:000003">
    <property type="entry name" value="WRKY transcription factor 57"/>
    <property type="match status" value="1"/>
</dbReference>
<dbReference type="PANTHER" id="PTHR31221">
    <property type="entry name" value="WRKY TRANSCRIPTION FACTOR PROTEIN 1-RELATED"/>
    <property type="match status" value="1"/>
</dbReference>
<dbReference type="GO" id="GO:0043565">
    <property type="term" value="F:sequence-specific DNA binding"/>
    <property type="evidence" value="ECO:0007669"/>
    <property type="project" value="InterPro"/>
</dbReference>
<evidence type="ECO:0000313" key="7">
    <source>
        <dbReference type="EMBL" id="KAG2595191.1"/>
    </source>
</evidence>
<keyword evidence="8" id="KW-1185">Reference proteome</keyword>
<dbReference type="InterPro" id="IPR044810">
    <property type="entry name" value="WRKY_plant"/>
</dbReference>
<keyword evidence="3" id="KW-0238">DNA-binding</keyword>
<proteinExistence type="predicted"/>
<evidence type="ECO:0000313" key="8">
    <source>
        <dbReference type="Proteomes" id="UP000823388"/>
    </source>
</evidence>
<gene>
    <name evidence="7" type="ORF">PVAP13_5KG057300</name>
</gene>
<evidence type="ECO:0000256" key="4">
    <source>
        <dbReference type="ARBA" id="ARBA00023163"/>
    </source>
</evidence>